<evidence type="ECO:0000256" key="2">
    <source>
        <dbReference type="ARBA" id="ARBA00005697"/>
    </source>
</evidence>
<comment type="similarity">
    <text evidence="2">Belongs to the nucleobase:cation symporter-2 (NCS2) (TC 2.A.40) family. Azg-like subfamily.</text>
</comment>
<evidence type="ECO:0000313" key="10">
    <source>
        <dbReference type="Proteomes" id="UP000649617"/>
    </source>
</evidence>
<dbReference type="AlphaFoldDB" id="A0A812TL74"/>
<dbReference type="InterPro" id="IPR045018">
    <property type="entry name" value="Azg-like"/>
</dbReference>
<dbReference type="Pfam" id="PF00860">
    <property type="entry name" value="Xan_ur_permease"/>
    <property type="match status" value="1"/>
</dbReference>
<keyword evidence="4 8" id="KW-0812">Transmembrane</keyword>
<dbReference type="EMBL" id="CAJNIZ010031613">
    <property type="protein sequence ID" value="CAE7531568.1"/>
    <property type="molecule type" value="Genomic_DNA"/>
</dbReference>
<feature type="transmembrane region" description="Helical" evidence="8">
    <location>
        <begin position="293"/>
        <end position="314"/>
    </location>
</feature>
<sequence length="431" mass="45085">MGLLSNFPFMLAPGMGTNAYFTFSIVLGRGLPWQAAFAAVFVAGCLFTVLSVTGMRTLLIRLFPEGIKEVIGAGVGLFLTFIAFQGAEGMGISVADPATLVTLNSLSPSSYDSAKMWMSLAVLVVTATLLAAKVPGAPLIGIVFGTVVCWIEGWVNGVEGSVFGYPFGTAGDRSAKDFHIFVPHGLVAQPSLDGLAGALWEGFDWALNPETSATFWTAVATFCYTDLLDSSGTFFAVAKVAGLTDSRGNLPLARQNMAYLADALSMLVGSSLGVSTVSTFAESTAGVADGAKTGLASLVTGSCFLLAIPFSPVVSAVPPLASGPILCCLGAMMCSSVRGVNWDDFQESLPAFVAMITMPFTFSIGYGIIAGLGLWISIQVLLAPLRLYRGESPLVRVRLLWASAWVESNDELEDGKGTPSTITPSQSSEQV</sequence>
<feature type="transmembrane region" description="Helical" evidence="8">
    <location>
        <begin position="257"/>
        <end position="281"/>
    </location>
</feature>
<feature type="region of interest" description="Disordered" evidence="7">
    <location>
        <begin position="411"/>
        <end position="431"/>
    </location>
</feature>
<protein>
    <submittedName>
        <fullName evidence="9">AZG1 protein</fullName>
    </submittedName>
</protein>
<name>A0A812TL74_SYMPI</name>
<evidence type="ECO:0000256" key="7">
    <source>
        <dbReference type="SAM" id="MobiDB-lite"/>
    </source>
</evidence>
<feature type="transmembrane region" description="Helical" evidence="8">
    <location>
        <begin position="70"/>
        <end position="94"/>
    </location>
</feature>
<evidence type="ECO:0000256" key="6">
    <source>
        <dbReference type="ARBA" id="ARBA00023136"/>
    </source>
</evidence>
<keyword evidence="10" id="KW-1185">Reference proteome</keyword>
<dbReference type="Proteomes" id="UP000649617">
    <property type="component" value="Unassembled WGS sequence"/>
</dbReference>
<comment type="caution">
    <text evidence="9">The sequence shown here is derived from an EMBL/GenBank/DDBJ whole genome shotgun (WGS) entry which is preliminary data.</text>
</comment>
<dbReference type="PANTHER" id="PTHR43337:SF1">
    <property type="entry name" value="XANTHINE_URACIL PERMEASE C887.17-RELATED"/>
    <property type="match status" value="1"/>
</dbReference>
<feature type="transmembrane region" description="Helical" evidence="8">
    <location>
        <begin position="139"/>
        <end position="157"/>
    </location>
</feature>
<evidence type="ECO:0000313" key="9">
    <source>
        <dbReference type="EMBL" id="CAE7531568.1"/>
    </source>
</evidence>
<keyword evidence="5 8" id="KW-1133">Transmembrane helix</keyword>
<feature type="transmembrane region" description="Helical" evidence="8">
    <location>
        <begin position="352"/>
        <end position="378"/>
    </location>
</feature>
<feature type="transmembrane region" description="Helical" evidence="8">
    <location>
        <begin position="114"/>
        <end position="132"/>
    </location>
</feature>
<feature type="transmembrane region" description="Helical" evidence="8">
    <location>
        <begin position="33"/>
        <end position="58"/>
    </location>
</feature>
<dbReference type="PANTHER" id="PTHR43337">
    <property type="entry name" value="XANTHINE/URACIL PERMEASE C887.17-RELATED"/>
    <property type="match status" value="1"/>
</dbReference>
<reference evidence="9" key="1">
    <citation type="submission" date="2021-02" db="EMBL/GenBank/DDBJ databases">
        <authorList>
            <person name="Dougan E. K."/>
            <person name="Rhodes N."/>
            <person name="Thang M."/>
            <person name="Chan C."/>
        </authorList>
    </citation>
    <scope>NUCLEOTIDE SEQUENCE</scope>
</reference>
<feature type="compositionally biased region" description="Polar residues" evidence="7">
    <location>
        <begin position="418"/>
        <end position="431"/>
    </location>
</feature>
<gene>
    <name evidence="9" type="primary">AZG1</name>
    <name evidence="9" type="ORF">SPIL2461_LOCUS14007</name>
</gene>
<evidence type="ECO:0000256" key="5">
    <source>
        <dbReference type="ARBA" id="ARBA00022989"/>
    </source>
</evidence>
<comment type="subcellular location">
    <subcellularLocation>
        <location evidence="1">Endomembrane system</location>
        <topology evidence="1">Multi-pass membrane protein</topology>
    </subcellularLocation>
</comment>
<evidence type="ECO:0000256" key="3">
    <source>
        <dbReference type="ARBA" id="ARBA00022448"/>
    </source>
</evidence>
<dbReference type="GO" id="GO:0005886">
    <property type="term" value="C:plasma membrane"/>
    <property type="evidence" value="ECO:0007669"/>
    <property type="project" value="TreeGrafter"/>
</dbReference>
<keyword evidence="6 8" id="KW-0472">Membrane</keyword>
<proteinExistence type="inferred from homology"/>
<dbReference type="InterPro" id="IPR006043">
    <property type="entry name" value="NCS2"/>
</dbReference>
<evidence type="ECO:0000256" key="8">
    <source>
        <dbReference type="SAM" id="Phobius"/>
    </source>
</evidence>
<evidence type="ECO:0000256" key="4">
    <source>
        <dbReference type="ARBA" id="ARBA00022692"/>
    </source>
</evidence>
<dbReference type="GO" id="GO:0005345">
    <property type="term" value="F:purine nucleobase transmembrane transporter activity"/>
    <property type="evidence" value="ECO:0007669"/>
    <property type="project" value="TreeGrafter"/>
</dbReference>
<accession>A0A812TL74</accession>
<keyword evidence="3" id="KW-0813">Transport</keyword>
<evidence type="ECO:0000256" key="1">
    <source>
        <dbReference type="ARBA" id="ARBA00004127"/>
    </source>
</evidence>
<dbReference type="GO" id="GO:0012505">
    <property type="term" value="C:endomembrane system"/>
    <property type="evidence" value="ECO:0007669"/>
    <property type="project" value="UniProtKB-SubCell"/>
</dbReference>
<dbReference type="OrthoDB" id="435315at2759"/>
<organism evidence="9 10">
    <name type="scientific">Symbiodinium pilosum</name>
    <name type="common">Dinoflagellate</name>
    <dbReference type="NCBI Taxonomy" id="2952"/>
    <lineage>
        <taxon>Eukaryota</taxon>
        <taxon>Sar</taxon>
        <taxon>Alveolata</taxon>
        <taxon>Dinophyceae</taxon>
        <taxon>Suessiales</taxon>
        <taxon>Symbiodiniaceae</taxon>
        <taxon>Symbiodinium</taxon>
    </lineage>
</organism>